<organism evidence="2">
    <name type="scientific">uncultured Rubrobacteraceae bacterium</name>
    <dbReference type="NCBI Taxonomy" id="349277"/>
    <lineage>
        <taxon>Bacteria</taxon>
        <taxon>Bacillati</taxon>
        <taxon>Actinomycetota</taxon>
        <taxon>Rubrobacteria</taxon>
        <taxon>Rubrobacterales</taxon>
        <taxon>Rubrobacteraceae</taxon>
        <taxon>environmental samples</taxon>
    </lineage>
</organism>
<protein>
    <submittedName>
        <fullName evidence="2">Uncharacterized DUF554 membrane protein</fullName>
    </submittedName>
</protein>
<feature type="compositionally biased region" description="Basic and acidic residues" evidence="1">
    <location>
        <begin position="1"/>
        <end position="10"/>
    </location>
</feature>
<sequence length="231" mass="25221">GGSRYSDQRRRGAGRGWRRHADRHAAIQGDAGDGHARHRARNPPRRHPKLLTLRQPARPAGQRDNRARGWGAPEHRRTAEALRRCLGAALLDAREPGEPGVRHHKPTLLRGAAHDPRLPAGRDLRRLPTARAQERTGLRRLALVRLGARVGRAALGRLGSGRTGFPHARRGALRILHERTDDLGDDLGRWRAALGPRARPPGAQGGARGEHAAGAALRAAARRRRAPVALL</sequence>
<dbReference type="AlphaFoldDB" id="A0A6J4NYU0"/>
<accession>A0A6J4NYU0</accession>
<gene>
    <name evidence="2" type="ORF">AVDCRST_MAG55-618</name>
</gene>
<name>A0A6J4NYU0_9ACTN</name>
<feature type="non-terminal residue" evidence="2">
    <location>
        <position position="1"/>
    </location>
</feature>
<feature type="region of interest" description="Disordered" evidence="1">
    <location>
        <begin position="1"/>
        <end position="76"/>
    </location>
</feature>
<evidence type="ECO:0000256" key="1">
    <source>
        <dbReference type="SAM" id="MobiDB-lite"/>
    </source>
</evidence>
<dbReference type="EMBL" id="CADCUZ010000027">
    <property type="protein sequence ID" value="CAA9400477.1"/>
    <property type="molecule type" value="Genomic_DNA"/>
</dbReference>
<reference evidence="2" key="1">
    <citation type="submission" date="2020-02" db="EMBL/GenBank/DDBJ databases">
        <authorList>
            <person name="Meier V. D."/>
        </authorList>
    </citation>
    <scope>NUCLEOTIDE SEQUENCE</scope>
    <source>
        <strain evidence="2">AVDCRST_MAG55</strain>
    </source>
</reference>
<proteinExistence type="predicted"/>
<feature type="compositionally biased region" description="Basic residues" evidence="1">
    <location>
        <begin position="11"/>
        <end position="22"/>
    </location>
</feature>
<feature type="compositionally biased region" description="Basic residues" evidence="1">
    <location>
        <begin position="36"/>
        <end position="49"/>
    </location>
</feature>
<feature type="region of interest" description="Disordered" evidence="1">
    <location>
        <begin position="196"/>
        <end position="218"/>
    </location>
</feature>
<evidence type="ECO:0000313" key="2">
    <source>
        <dbReference type="EMBL" id="CAA9400477.1"/>
    </source>
</evidence>
<feature type="non-terminal residue" evidence="2">
    <location>
        <position position="231"/>
    </location>
</feature>
<feature type="compositionally biased region" description="Basic and acidic residues" evidence="1">
    <location>
        <begin position="61"/>
        <end position="76"/>
    </location>
</feature>